<evidence type="ECO:0000256" key="2">
    <source>
        <dbReference type="ARBA" id="ARBA00022603"/>
    </source>
</evidence>
<dbReference type="GO" id="GO:0070475">
    <property type="term" value="P:rRNA base methylation"/>
    <property type="evidence" value="ECO:0007669"/>
    <property type="project" value="TreeGrafter"/>
</dbReference>
<sequence>MRTMVWRYCLAPACTRRVLRCDLLRNTAIFSTPQRIRLSQHSPSFSTFPLSTPSSPSFTCFEVEEQQKTGLSIAHGEGASGFLNTHKTEDILVRSIDPENSGDEDEHGHDYVDVGSKHVPVLLSEVLAAFQSVQLHTFVDCTLGAAGHASSIIVTHPELKSFIGLDVDPVAQAEASSRLQEAIEQRTKACTNLSDLKVNVLKANFKSVKHALRQLGLEHGEVDGVLMDLGMSSMQLNVADRGFSLQLDGPLDMRMDPVASTTASDIVNSWPEAEIGRIIREYGEERQWKRLAKKISEAQHSGGIHSTSALLQLIQKSLPTRFSPGRPGWKKTAVRVFQALRIAVNDELSSLEAALPDAFECLKPGGRLAVISFHSLEDRIVKQFFLKVMGETVVSKSNKYKESKYNPSMNSSMEREGGELRTRGMKVLEGTHASILTKRPLTAGLDEVKSNPRARSAKLRILVKN</sequence>
<dbReference type="Gene3D" id="3.40.50.150">
    <property type="entry name" value="Vaccinia Virus protein VP39"/>
    <property type="match status" value="1"/>
</dbReference>
<dbReference type="OrthoDB" id="439808at2759"/>
<dbReference type="HAMAP" id="MF_01007">
    <property type="entry name" value="16SrRNA_methyltr_H"/>
    <property type="match status" value="1"/>
</dbReference>
<keyword evidence="3" id="KW-0808">Transferase</keyword>
<dbReference type="Proteomes" id="UP000886520">
    <property type="component" value="Chromosome 5"/>
</dbReference>
<keyword evidence="6" id="KW-1185">Reference proteome</keyword>
<dbReference type="InterPro" id="IPR002903">
    <property type="entry name" value="RsmH"/>
</dbReference>
<comment type="similarity">
    <text evidence="1">Belongs to the methyltransferase superfamily. RsmH family.</text>
</comment>
<evidence type="ECO:0000313" key="6">
    <source>
        <dbReference type="Proteomes" id="UP000886520"/>
    </source>
</evidence>
<dbReference type="InterPro" id="IPR029063">
    <property type="entry name" value="SAM-dependent_MTases_sf"/>
</dbReference>
<dbReference type="PANTHER" id="PTHR11265:SF0">
    <property type="entry name" value="12S RRNA N4-METHYLCYTIDINE METHYLTRANSFERASE"/>
    <property type="match status" value="1"/>
</dbReference>
<dbReference type="EMBL" id="JABFUD020000005">
    <property type="protein sequence ID" value="KAI5079709.1"/>
    <property type="molecule type" value="Genomic_DNA"/>
</dbReference>
<protein>
    <submittedName>
        <fullName evidence="5">Uncharacterized protein</fullName>
    </submittedName>
</protein>
<dbReference type="AlphaFoldDB" id="A0A9D4V4N7"/>
<dbReference type="SUPFAM" id="SSF53335">
    <property type="entry name" value="S-adenosyl-L-methionine-dependent methyltransferases"/>
    <property type="match status" value="1"/>
</dbReference>
<dbReference type="InterPro" id="IPR023397">
    <property type="entry name" value="SAM-dep_MeTrfase_MraW_recog"/>
</dbReference>
<evidence type="ECO:0000256" key="4">
    <source>
        <dbReference type="ARBA" id="ARBA00022691"/>
    </source>
</evidence>
<evidence type="ECO:0000313" key="5">
    <source>
        <dbReference type="EMBL" id="KAI5079709.1"/>
    </source>
</evidence>
<accession>A0A9D4V4N7</accession>
<dbReference type="SUPFAM" id="SSF81799">
    <property type="entry name" value="Putative methyltransferase TM0872, insert domain"/>
    <property type="match status" value="1"/>
</dbReference>
<proteinExistence type="inferred from homology"/>
<keyword evidence="2" id="KW-0489">Methyltransferase</keyword>
<organism evidence="5 6">
    <name type="scientific">Adiantum capillus-veneris</name>
    <name type="common">Maidenhair fern</name>
    <dbReference type="NCBI Taxonomy" id="13818"/>
    <lineage>
        <taxon>Eukaryota</taxon>
        <taxon>Viridiplantae</taxon>
        <taxon>Streptophyta</taxon>
        <taxon>Embryophyta</taxon>
        <taxon>Tracheophyta</taxon>
        <taxon>Polypodiopsida</taxon>
        <taxon>Polypodiidae</taxon>
        <taxon>Polypodiales</taxon>
        <taxon>Pteridineae</taxon>
        <taxon>Pteridaceae</taxon>
        <taxon>Vittarioideae</taxon>
        <taxon>Adiantum</taxon>
    </lineage>
</organism>
<gene>
    <name evidence="5" type="ORF">GOP47_0005188</name>
</gene>
<dbReference type="PANTHER" id="PTHR11265">
    <property type="entry name" value="S-ADENOSYL-METHYLTRANSFERASE MRAW"/>
    <property type="match status" value="1"/>
</dbReference>
<dbReference type="GO" id="GO:0071424">
    <property type="term" value="F:rRNA (cytosine-N4-)-methyltransferase activity"/>
    <property type="evidence" value="ECO:0007669"/>
    <property type="project" value="TreeGrafter"/>
</dbReference>
<dbReference type="NCBIfam" id="TIGR00006">
    <property type="entry name" value="16S rRNA (cytosine(1402)-N(4))-methyltransferase RsmH"/>
    <property type="match status" value="1"/>
</dbReference>
<reference evidence="5 6" key="1">
    <citation type="submission" date="2021-01" db="EMBL/GenBank/DDBJ databases">
        <title>Adiantum capillus-veneris genome.</title>
        <authorList>
            <person name="Fang Y."/>
            <person name="Liao Q."/>
        </authorList>
    </citation>
    <scope>NUCLEOTIDE SEQUENCE [LARGE SCALE GENOMIC DNA]</scope>
    <source>
        <strain evidence="5">H3</strain>
        <tissue evidence="5">Leaf</tissue>
    </source>
</reference>
<keyword evidence="4" id="KW-0949">S-adenosyl-L-methionine</keyword>
<evidence type="ECO:0000256" key="3">
    <source>
        <dbReference type="ARBA" id="ARBA00022679"/>
    </source>
</evidence>
<evidence type="ECO:0000256" key="1">
    <source>
        <dbReference type="ARBA" id="ARBA00010396"/>
    </source>
</evidence>
<name>A0A9D4V4N7_ADICA</name>
<comment type="caution">
    <text evidence="5">The sequence shown here is derived from an EMBL/GenBank/DDBJ whole genome shotgun (WGS) entry which is preliminary data.</text>
</comment>
<dbReference type="Pfam" id="PF01795">
    <property type="entry name" value="Methyltransf_5"/>
    <property type="match status" value="1"/>
</dbReference>
<dbReference type="Gene3D" id="1.10.150.170">
    <property type="entry name" value="Putative methyltransferase TM0872, insert domain"/>
    <property type="match status" value="1"/>
</dbReference>